<dbReference type="PROSITE" id="PS50850">
    <property type="entry name" value="MFS"/>
    <property type="match status" value="1"/>
</dbReference>
<dbReference type="GO" id="GO:0006820">
    <property type="term" value="P:monoatomic anion transport"/>
    <property type="evidence" value="ECO:0007669"/>
    <property type="project" value="TreeGrafter"/>
</dbReference>
<evidence type="ECO:0000256" key="3">
    <source>
        <dbReference type="ARBA" id="ARBA00022692"/>
    </source>
</evidence>
<feature type="transmembrane region" description="Helical" evidence="7">
    <location>
        <begin position="73"/>
        <end position="93"/>
    </location>
</feature>
<dbReference type="FunFam" id="1.20.1250.20:FF:000003">
    <property type="entry name" value="Solute carrier family 17 member 3"/>
    <property type="match status" value="1"/>
</dbReference>
<feature type="transmembrane region" description="Helical" evidence="7">
    <location>
        <begin position="354"/>
        <end position="374"/>
    </location>
</feature>
<dbReference type="GO" id="GO:0015293">
    <property type="term" value="F:symporter activity"/>
    <property type="evidence" value="ECO:0007669"/>
    <property type="project" value="UniProtKB-KW"/>
</dbReference>
<dbReference type="EMBL" id="JADBJN010000002">
    <property type="protein sequence ID" value="KAG5678425.1"/>
    <property type="molecule type" value="Genomic_DNA"/>
</dbReference>
<accession>A0A9J6C8N9</accession>
<feature type="transmembrane region" description="Helical" evidence="7">
    <location>
        <begin position="330"/>
        <end position="348"/>
    </location>
</feature>
<dbReference type="PANTHER" id="PTHR11662">
    <property type="entry name" value="SOLUTE CARRIER FAMILY 17"/>
    <property type="match status" value="1"/>
</dbReference>
<dbReference type="InterPro" id="IPR011701">
    <property type="entry name" value="MFS"/>
</dbReference>
<dbReference type="AlphaFoldDB" id="A0A9J6C8N9"/>
<feature type="transmembrane region" description="Helical" evidence="7">
    <location>
        <begin position="190"/>
        <end position="211"/>
    </location>
</feature>
<feature type="transmembrane region" description="Helical" evidence="7">
    <location>
        <begin position="290"/>
        <end position="309"/>
    </location>
</feature>
<evidence type="ECO:0000256" key="5">
    <source>
        <dbReference type="ARBA" id="ARBA00022989"/>
    </source>
</evidence>
<dbReference type="InterPro" id="IPR036259">
    <property type="entry name" value="MFS_trans_sf"/>
</dbReference>
<evidence type="ECO:0000256" key="2">
    <source>
        <dbReference type="ARBA" id="ARBA00022448"/>
    </source>
</evidence>
<feature type="transmembrane region" description="Helical" evidence="7">
    <location>
        <begin position="100"/>
        <end position="119"/>
    </location>
</feature>
<evidence type="ECO:0000313" key="9">
    <source>
        <dbReference type="EMBL" id="KAG5678425.1"/>
    </source>
</evidence>
<dbReference type="InterPro" id="IPR020846">
    <property type="entry name" value="MFS_dom"/>
</dbReference>
<keyword evidence="2" id="KW-0813">Transport</keyword>
<reference evidence="9" key="1">
    <citation type="submission" date="2021-03" db="EMBL/GenBank/DDBJ databases">
        <title>Chromosome level genome of the anhydrobiotic midge Polypedilum vanderplanki.</title>
        <authorList>
            <person name="Yoshida Y."/>
            <person name="Kikawada T."/>
            <person name="Gusev O."/>
        </authorList>
    </citation>
    <scope>NUCLEOTIDE SEQUENCE</scope>
    <source>
        <strain evidence="9">NIAS01</strain>
        <tissue evidence="9">Whole body or cell culture</tissue>
    </source>
</reference>
<organism evidence="9 10">
    <name type="scientific">Polypedilum vanderplanki</name>
    <name type="common">Sleeping chironomid midge</name>
    <dbReference type="NCBI Taxonomy" id="319348"/>
    <lineage>
        <taxon>Eukaryota</taxon>
        <taxon>Metazoa</taxon>
        <taxon>Ecdysozoa</taxon>
        <taxon>Arthropoda</taxon>
        <taxon>Hexapoda</taxon>
        <taxon>Insecta</taxon>
        <taxon>Pterygota</taxon>
        <taxon>Neoptera</taxon>
        <taxon>Endopterygota</taxon>
        <taxon>Diptera</taxon>
        <taxon>Nematocera</taxon>
        <taxon>Chironomoidea</taxon>
        <taxon>Chironomidae</taxon>
        <taxon>Chironominae</taxon>
        <taxon>Polypedilum</taxon>
        <taxon>Polypedilum</taxon>
    </lineage>
</organism>
<evidence type="ECO:0000313" key="10">
    <source>
        <dbReference type="Proteomes" id="UP001107558"/>
    </source>
</evidence>
<keyword evidence="10" id="KW-1185">Reference proteome</keyword>
<dbReference type="GO" id="GO:0016020">
    <property type="term" value="C:membrane"/>
    <property type="evidence" value="ECO:0007669"/>
    <property type="project" value="UniProtKB-SubCell"/>
</dbReference>
<comment type="caution">
    <text evidence="9">The sequence shown here is derived from an EMBL/GenBank/DDBJ whole genome shotgun (WGS) entry which is preliminary data.</text>
</comment>
<protein>
    <recommendedName>
        <fullName evidence="8">Major facilitator superfamily (MFS) profile domain-containing protein</fullName>
    </recommendedName>
</protein>
<evidence type="ECO:0000256" key="6">
    <source>
        <dbReference type="ARBA" id="ARBA00023136"/>
    </source>
</evidence>
<name>A0A9J6C8N9_POLVA</name>
<dbReference type="PANTHER" id="PTHR11662:SF336">
    <property type="entry name" value="LP19554P"/>
    <property type="match status" value="1"/>
</dbReference>
<feature type="transmembrane region" description="Helical" evidence="7">
    <location>
        <begin position="161"/>
        <end position="184"/>
    </location>
</feature>
<dbReference type="Gene3D" id="1.20.1250.20">
    <property type="entry name" value="MFS general substrate transporter like domains"/>
    <property type="match status" value="2"/>
</dbReference>
<keyword evidence="4" id="KW-0769">Symport</keyword>
<dbReference type="Pfam" id="PF07690">
    <property type="entry name" value="MFS_1"/>
    <property type="match status" value="1"/>
</dbReference>
<keyword evidence="6 7" id="KW-0472">Membrane</keyword>
<evidence type="ECO:0000256" key="4">
    <source>
        <dbReference type="ARBA" id="ARBA00022847"/>
    </source>
</evidence>
<comment type="subcellular location">
    <subcellularLocation>
        <location evidence="1">Membrane</location>
        <topology evidence="1">Multi-pass membrane protein</topology>
    </subcellularLocation>
</comment>
<dbReference type="InterPro" id="IPR050382">
    <property type="entry name" value="MFS_Na/Anion_cotransporter"/>
</dbReference>
<proteinExistence type="predicted"/>
<dbReference type="PROSITE" id="PS51257">
    <property type="entry name" value="PROKAR_LIPOPROTEIN"/>
    <property type="match status" value="1"/>
</dbReference>
<feature type="transmembrane region" description="Helical" evidence="7">
    <location>
        <begin position="242"/>
        <end position="270"/>
    </location>
</feature>
<evidence type="ECO:0000259" key="8">
    <source>
        <dbReference type="PROSITE" id="PS50850"/>
    </source>
</evidence>
<dbReference type="FunFam" id="1.20.1250.20:FF:000157">
    <property type="entry name" value="Inorganic phosphate cotransporter"/>
    <property type="match status" value="1"/>
</dbReference>
<dbReference type="Proteomes" id="UP001107558">
    <property type="component" value="Chromosome 2"/>
</dbReference>
<feature type="transmembrane region" description="Helical" evidence="7">
    <location>
        <begin position="12"/>
        <end position="31"/>
    </location>
</feature>
<feature type="transmembrane region" description="Helical" evidence="7">
    <location>
        <begin position="386"/>
        <end position="410"/>
    </location>
</feature>
<feature type="transmembrane region" description="Helical" evidence="7">
    <location>
        <begin position="422"/>
        <end position="441"/>
    </location>
</feature>
<dbReference type="OrthoDB" id="2985014at2759"/>
<dbReference type="SUPFAM" id="SSF103473">
    <property type="entry name" value="MFS general substrate transporter"/>
    <property type="match status" value="1"/>
</dbReference>
<evidence type="ECO:0000256" key="7">
    <source>
        <dbReference type="SAM" id="Phobius"/>
    </source>
</evidence>
<feature type="transmembrane region" description="Helical" evidence="7">
    <location>
        <begin position="125"/>
        <end position="149"/>
    </location>
</feature>
<sequence>MLSTIKLFEKVPVRFNVAVMLFMACFTAYMIRTNISIVMIPMIKENDTNNTSSSSSSNDYGPRYTWSKKDQSMILGGFFYGYLATSLIGGVLSEKFGGRNVVGCSLFFSGIITFVSPFFAQDSFWPIFLTRLMLGVIGGVIYPGLHCLVAKWAPPNEKGKFVSALLGGLAGTVVTWSMLGFIIENFGWKYGFYVPAVFAIFITFLWFLLVANSPEDHPRITKEERDYIHKQLGDTISKEKNILPVCSVLASIPFLALMILHYGSLWGLYFLMNAAPTFMFQALDFNLSKAGILSALPPLARLLAGFAFGAVGDYIRDKNIFHVTTIRKSFCLFSHIIPGLLLLSITLLAFNKYLIVAVITLSLGFNGSAVMTNLQNSQDLAPNFAGSLYGIINFVGTTSGFITPLIVAYFTEHGHSILEWQYVFWVGAAAYIAPAFIFFIFGDGKVQKWNDYKKNDTIDTKL</sequence>
<evidence type="ECO:0000256" key="1">
    <source>
        <dbReference type="ARBA" id="ARBA00004141"/>
    </source>
</evidence>
<keyword evidence="5 7" id="KW-1133">Transmembrane helix</keyword>
<keyword evidence="3 7" id="KW-0812">Transmembrane</keyword>
<gene>
    <name evidence="9" type="ORF">PVAND_008099</name>
</gene>
<feature type="domain" description="Major facilitator superfamily (MFS) profile" evidence="8">
    <location>
        <begin position="20"/>
        <end position="445"/>
    </location>
</feature>